<dbReference type="InterPro" id="IPR013149">
    <property type="entry name" value="ADH-like_C"/>
</dbReference>
<dbReference type="GO" id="GO:0016651">
    <property type="term" value="F:oxidoreductase activity, acting on NAD(P)H"/>
    <property type="evidence" value="ECO:0007669"/>
    <property type="project" value="InterPro"/>
</dbReference>
<dbReference type="Gene3D" id="3.40.50.720">
    <property type="entry name" value="NAD(P)-binding Rossmann-like Domain"/>
    <property type="match status" value="1"/>
</dbReference>
<dbReference type="SMART" id="SM00829">
    <property type="entry name" value="PKS_ER"/>
    <property type="match status" value="1"/>
</dbReference>
<name>A0A507DZM9_9FUNG</name>
<sequence length="329" mass="34463">MPKAFVLTGPNKWAVEDVEIPSAKDGQVVIKVNAAAVNPLDAKMAKEGFMIRSYPARLGVDVSGTISAIGPNVTTFKVGDAVFARPQLDGFAEYATATVNHAWHKPANLSHEQAATIPVGTLTAVIGLFSEKGLKLARPKDAKTPTPREYLLVWGGSSTVGSYAVQLAVAAGYAVIATASPKQHEAVRALGAAHVVDYNAPDVVEQIRKLTQGECRLAFNAVGGEATLQAAAALRADTGNPSTVVTVAIASGEVPAGVTLLPTIMGFDPTLIEFVKEVIGDELLMYFADGKIKTSQVRIVEGGLNGVGEALELLATKKVRGEKLVIVLK</sequence>
<reference evidence="2 3" key="1">
    <citation type="journal article" date="2019" name="Sci. Rep.">
        <title>Comparative genomics of chytrid fungi reveal insights into the obligate biotrophic and pathogenic lifestyle of Synchytrium endobioticum.</title>
        <authorList>
            <person name="van de Vossenberg B.T.L.H."/>
            <person name="Warris S."/>
            <person name="Nguyen H.D.T."/>
            <person name="van Gent-Pelzer M.P.E."/>
            <person name="Joly D.L."/>
            <person name="van de Geest H.C."/>
            <person name="Bonants P.J.M."/>
            <person name="Smith D.S."/>
            <person name="Levesque C.A."/>
            <person name="van der Lee T.A.J."/>
        </authorList>
    </citation>
    <scope>NUCLEOTIDE SEQUENCE [LARGE SCALE GENOMIC DNA]</scope>
    <source>
        <strain evidence="2 3">CBS 809.83</strain>
    </source>
</reference>
<dbReference type="CDD" id="cd08249">
    <property type="entry name" value="enoyl_reductase_like"/>
    <property type="match status" value="1"/>
</dbReference>
<accession>A0A507DZM9</accession>
<dbReference type="AlphaFoldDB" id="A0A507DZM9"/>
<dbReference type="Gene3D" id="3.90.180.10">
    <property type="entry name" value="Medium-chain alcohol dehydrogenases, catalytic domain"/>
    <property type="match status" value="1"/>
</dbReference>
<comment type="caution">
    <text evidence="2">The sequence shown here is derived from an EMBL/GenBank/DDBJ whole genome shotgun (WGS) entry which is preliminary data.</text>
</comment>
<gene>
    <name evidence="2" type="ORF">PhCBS80983_g04116</name>
</gene>
<dbReference type="SUPFAM" id="SSF51735">
    <property type="entry name" value="NAD(P)-binding Rossmann-fold domains"/>
    <property type="match status" value="1"/>
</dbReference>
<dbReference type="InterPro" id="IPR047122">
    <property type="entry name" value="Trans-enoyl_RdTase-like"/>
</dbReference>
<dbReference type="InterPro" id="IPR020843">
    <property type="entry name" value="ER"/>
</dbReference>
<dbReference type="Pfam" id="PF08240">
    <property type="entry name" value="ADH_N"/>
    <property type="match status" value="1"/>
</dbReference>
<dbReference type="EMBL" id="QEAQ01000060">
    <property type="protein sequence ID" value="TPX57006.1"/>
    <property type="molecule type" value="Genomic_DNA"/>
</dbReference>
<dbReference type="Proteomes" id="UP000318582">
    <property type="component" value="Unassembled WGS sequence"/>
</dbReference>
<dbReference type="InterPro" id="IPR036291">
    <property type="entry name" value="NAD(P)-bd_dom_sf"/>
</dbReference>
<keyword evidence="3" id="KW-1185">Reference proteome</keyword>
<evidence type="ECO:0000313" key="2">
    <source>
        <dbReference type="EMBL" id="TPX57006.1"/>
    </source>
</evidence>
<dbReference type="SUPFAM" id="SSF50129">
    <property type="entry name" value="GroES-like"/>
    <property type="match status" value="1"/>
</dbReference>
<dbReference type="PANTHER" id="PTHR45348:SF2">
    <property type="entry name" value="ZINC-TYPE ALCOHOL DEHYDROGENASE-LIKE PROTEIN C2E1P3.01"/>
    <property type="match status" value="1"/>
</dbReference>
<organism evidence="2 3">
    <name type="scientific">Powellomyces hirtus</name>
    <dbReference type="NCBI Taxonomy" id="109895"/>
    <lineage>
        <taxon>Eukaryota</taxon>
        <taxon>Fungi</taxon>
        <taxon>Fungi incertae sedis</taxon>
        <taxon>Chytridiomycota</taxon>
        <taxon>Chytridiomycota incertae sedis</taxon>
        <taxon>Chytridiomycetes</taxon>
        <taxon>Spizellomycetales</taxon>
        <taxon>Powellomycetaceae</taxon>
        <taxon>Powellomyces</taxon>
    </lineage>
</organism>
<dbReference type="InterPro" id="IPR011032">
    <property type="entry name" value="GroES-like_sf"/>
</dbReference>
<protein>
    <recommendedName>
        <fullName evidence="1">Enoyl reductase (ER) domain-containing protein</fullName>
    </recommendedName>
</protein>
<dbReference type="InterPro" id="IPR013154">
    <property type="entry name" value="ADH-like_N"/>
</dbReference>
<proteinExistence type="predicted"/>
<dbReference type="STRING" id="109895.A0A507DZM9"/>
<dbReference type="PANTHER" id="PTHR45348">
    <property type="entry name" value="HYPOTHETICAL OXIDOREDUCTASE (EUROFUNG)"/>
    <property type="match status" value="1"/>
</dbReference>
<evidence type="ECO:0000259" key="1">
    <source>
        <dbReference type="SMART" id="SM00829"/>
    </source>
</evidence>
<feature type="domain" description="Enoyl reductase (ER)" evidence="1">
    <location>
        <begin position="9"/>
        <end position="326"/>
    </location>
</feature>
<evidence type="ECO:0000313" key="3">
    <source>
        <dbReference type="Proteomes" id="UP000318582"/>
    </source>
</evidence>
<dbReference type="Pfam" id="PF00107">
    <property type="entry name" value="ADH_zinc_N"/>
    <property type="match status" value="1"/>
</dbReference>